<feature type="compositionally biased region" description="Polar residues" evidence="1">
    <location>
        <begin position="92"/>
        <end position="108"/>
    </location>
</feature>
<accession>A0ABP1CEK5</accession>
<proteinExistence type="predicted"/>
<feature type="region of interest" description="Disordered" evidence="1">
    <location>
        <begin position="1"/>
        <end position="20"/>
    </location>
</feature>
<feature type="compositionally biased region" description="Polar residues" evidence="1">
    <location>
        <begin position="43"/>
        <end position="58"/>
    </location>
</feature>
<evidence type="ECO:0000256" key="1">
    <source>
        <dbReference type="SAM" id="MobiDB-lite"/>
    </source>
</evidence>
<feature type="region of interest" description="Disordered" evidence="1">
    <location>
        <begin position="80"/>
        <end position="112"/>
    </location>
</feature>
<sequence length="845" mass="94126">MAKHLRTGEDDSPPPDDMWVENLNSAEFLTGAQAPQLIPYGNPSDSHSIASPTNSGTSGLVEAQPVAHTQTASLQVTPMGQTLYDGDCDAEQQPSHNVSTMESTSRNPPASDDTINMPDYGSLSALLQPPADLQDAEPQEAAATTNVEVFDDTGAPVDPRIAELKTALQFIEELRAASLKNSKLESAAIQRLLEPTANPHSQRMDPLVQFSIDLYLATENASVQTYEDICKAHRRCYPDGGELLSYNAVKNHIADTTGIYPIREDMCPNSCIAFTGPFKELDKCPLCSTPRYDQAKFAASGGKEKVGRAFYTMPIGPQLQALYRSPENAQNMQYRAEYTKAMEEVLKCAQGIEDYGDIFDGSDYLTAVENGHISEDSILLMLSVDGAQLYESKQSDCWIYIWVVLNLSLDLRYKKKYVLPGGIIPGPNKLKNLDSFLFPGIHHLAALQKDGLRVWDSSRCACFLADVYFALGTADGPGMAYLNGLVGHHGGHGCRLNCGMRGRHKPGGTHYFPAALKPHNFTVAGSVHDDVDLRLSRKHDLDRYRQDLRHVLMSENERQYKKNRLETGIVKPSLFSGLSSRHILGVPGCFAIDLMHLISLNLPDLLISLWRGTLYCDETDDKATWDWAVLRGDTWKSHGQAVASMTPYLPGSFDHPPRNPAEKISSGYKAWEFLLYVFALDPAIFRGILPDKYWRNFCKLVSGVRLIQQQHISRSQLREAHTTFVQFAMEFEQLYYQRRADQLHFVRQSIHLLIHIAPEVHQLGPPALYTQWTMERTIGNLGEEIRQPSNPFSNLSERGLRRARVNALKAIIPDLDPPQSPPTNSINVSSGYRLLHPTDTTQCSL</sequence>
<feature type="region of interest" description="Disordered" evidence="1">
    <location>
        <begin position="34"/>
        <end position="60"/>
    </location>
</feature>
<name>A0ABP1CEK5_9APHY</name>
<organism evidence="2 3">
    <name type="scientific">Somion occarium</name>
    <dbReference type="NCBI Taxonomy" id="3059160"/>
    <lineage>
        <taxon>Eukaryota</taxon>
        <taxon>Fungi</taxon>
        <taxon>Dikarya</taxon>
        <taxon>Basidiomycota</taxon>
        <taxon>Agaricomycotina</taxon>
        <taxon>Agaricomycetes</taxon>
        <taxon>Polyporales</taxon>
        <taxon>Cerrenaceae</taxon>
        <taxon>Somion</taxon>
    </lineage>
</organism>
<protein>
    <recommendedName>
        <fullName evidence="4">Transposase family Tnp2 protein</fullName>
    </recommendedName>
</protein>
<evidence type="ECO:0000313" key="3">
    <source>
        <dbReference type="Proteomes" id="UP001497453"/>
    </source>
</evidence>
<dbReference type="EMBL" id="OZ037944">
    <property type="protein sequence ID" value="CAL1693930.1"/>
    <property type="molecule type" value="Genomic_DNA"/>
</dbReference>
<dbReference type="PANTHER" id="PTHR46579">
    <property type="entry name" value="F5/8 TYPE C DOMAIN-CONTAINING PROTEIN-RELATED"/>
    <property type="match status" value="1"/>
</dbReference>
<dbReference type="Pfam" id="PF02992">
    <property type="entry name" value="Transposase_21"/>
    <property type="match status" value="1"/>
</dbReference>
<dbReference type="InterPro" id="IPR004242">
    <property type="entry name" value="Transposase_21"/>
</dbReference>
<dbReference type="PANTHER" id="PTHR46579:SF1">
    <property type="entry name" value="F5_8 TYPE C DOMAIN-CONTAINING PROTEIN"/>
    <property type="match status" value="1"/>
</dbReference>
<evidence type="ECO:0000313" key="2">
    <source>
        <dbReference type="EMBL" id="CAL1693930.1"/>
    </source>
</evidence>
<reference evidence="3" key="1">
    <citation type="submission" date="2024-04" db="EMBL/GenBank/DDBJ databases">
        <authorList>
            <person name="Shaw F."/>
            <person name="Minotto A."/>
        </authorList>
    </citation>
    <scope>NUCLEOTIDE SEQUENCE [LARGE SCALE GENOMIC DNA]</scope>
</reference>
<gene>
    <name evidence="2" type="ORF">GFSPODELE1_LOCUS69</name>
</gene>
<keyword evidence="3" id="KW-1185">Reference proteome</keyword>
<evidence type="ECO:0008006" key="4">
    <source>
        <dbReference type="Google" id="ProtNLM"/>
    </source>
</evidence>
<dbReference type="Proteomes" id="UP001497453">
    <property type="component" value="Chromosome 1"/>
</dbReference>